<proteinExistence type="predicted"/>
<accession>A0ACB7RVZ9</accession>
<dbReference type="EMBL" id="CM023487">
    <property type="protein sequence ID" value="KAH6926881.1"/>
    <property type="molecule type" value="Genomic_DNA"/>
</dbReference>
<keyword evidence="2" id="KW-1185">Reference proteome</keyword>
<dbReference type="Proteomes" id="UP000821845">
    <property type="component" value="Chromosome 7"/>
</dbReference>
<reference evidence="1" key="1">
    <citation type="submission" date="2020-05" db="EMBL/GenBank/DDBJ databases">
        <title>Large-scale comparative analyses of tick genomes elucidate their genetic diversity and vector capacities.</title>
        <authorList>
            <person name="Jia N."/>
            <person name="Wang J."/>
            <person name="Shi W."/>
            <person name="Du L."/>
            <person name="Sun Y."/>
            <person name="Zhan W."/>
            <person name="Jiang J."/>
            <person name="Wang Q."/>
            <person name="Zhang B."/>
            <person name="Ji P."/>
            <person name="Sakyi L.B."/>
            <person name="Cui X."/>
            <person name="Yuan T."/>
            <person name="Jiang B."/>
            <person name="Yang W."/>
            <person name="Lam T.T.-Y."/>
            <person name="Chang Q."/>
            <person name="Ding S."/>
            <person name="Wang X."/>
            <person name="Zhu J."/>
            <person name="Ruan X."/>
            <person name="Zhao L."/>
            <person name="Wei J."/>
            <person name="Que T."/>
            <person name="Du C."/>
            <person name="Cheng J."/>
            <person name="Dai P."/>
            <person name="Han X."/>
            <person name="Huang E."/>
            <person name="Gao Y."/>
            <person name="Liu J."/>
            <person name="Shao H."/>
            <person name="Ye R."/>
            <person name="Li L."/>
            <person name="Wei W."/>
            <person name="Wang X."/>
            <person name="Wang C."/>
            <person name="Yang T."/>
            <person name="Huo Q."/>
            <person name="Li W."/>
            <person name="Guo W."/>
            <person name="Chen H."/>
            <person name="Zhou L."/>
            <person name="Ni X."/>
            <person name="Tian J."/>
            <person name="Zhou Y."/>
            <person name="Sheng Y."/>
            <person name="Liu T."/>
            <person name="Pan Y."/>
            <person name="Xia L."/>
            <person name="Li J."/>
            <person name="Zhao F."/>
            <person name="Cao W."/>
        </authorList>
    </citation>
    <scope>NUCLEOTIDE SEQUENCE</scope>
    <source>
        <strain evidence="1">Hyas-2018</strain>
    </source>
</reference>
<organism evidence="1 2">
    <name type="scientific">Hyalomma asiaticum</name>
    <name type="common">Tick</name>
    <dbReference type="NCBI Taxonomy" id="266040"/>
    <lineage>
        <taxon>Eukaryota</taxon>
        <taxon>Metazoa</taxon>
        <taxon>Ecdysozoa</taxon>
        <taxon>Arthropoda</taxon>
        <taxon>Chelicerata</taxon>
        <taxon>Arachnida</taxon>
        <taxon>Acari</taxon>
        <taxon>Parasitiformes</taxon>
        <taxon>Ixodida</taxon>
        <taxon>Ixodoidea</taxon>
        <taxon>Ixodidae</taxon>
        <taxon>Hyalomminae</taxon>
        <taxon>Hyalomma</taxon>
    </lineage>
</organism>
<name>A0ACB7RVZ9_HYAAI</name>
<evidence type="ECO:0000313" key="2">
    <source>
        <dbReference type="Proteomes" id="UP000821845"/>
    </source>
</evidence>
<protein>
    <submittedName>
        <fullName evidence="1">Uncharacterized protein</fullName>
    </submittedName>
</protein>
<sequence length="443" mass="48116">MIHFLQRLIYGSHSSRNVPVQDRGHGRDRFSSFDVHNDSTTTGGCAGTAPAAHLQRLGPSIAGFAVDLYRQLALHAADVDDVACSSRSYWTRVNVVFSPFAVAAALSMTLAGARGRSAEEIASVLHIQNDGKIHGHFSTELTHIASRTMAVTFEMANHLYSDQRYPVSEAYLAFLRGTYGEDIVNAVDFAACHREVREEANERVAGGTVDMIHELLTPDSVGPTTQLAIVSAAYLYGPWESPFQPAFTGPDEFHVDGHTAVRVDMMNQMHSYGVAHCDQLQATALEMPHLGGKTSMVIILPDKMDGLSHLEGNLTAKRLSDLLHGLRERPNVMLRLPKFAVVLGRGLRDALRGAGVRELFTAQANLAGMFEAGSPALADVFHGAFLEVNEEGAELPSLATDAELGGGPGLGDIMHFVVNRPFMFLVGPRRTNVFFLMGSVRRP</sequence>
<comment type="caution">
    <text evidence="1">The sequence shown here is derived from an EMBL/GenBank/DDBJ whole genome shotgun (WGS) entry which is preliminary data.</text>
</comment>
<evidence type="ECO:0000313" key="1">
    <source>
        <dbReference type="EMBL" id="KAH6926881.1"/>
    </source>
</evidence>
<gene>
    <name evidence="1" type="ORF">HPB50_022650</name>
</gene>